<reference evidence="1" key="1">
    <citation type="submission" date="2024-09" db="EMBL/GenBank/DDBJ databases">
        <title>Black Yeasts Isolated from many extreme environments.</title>
        <authorList>
            <person name="Coleine C."/>
            <person name="Stajich J.E."/>
            <person name="Selbmann L."/>
        </authorList>
    </citation>
    <scope>NUCLEOTIDE SEQUENCE</scope>
    <source>
        <strain evidence="1">CCFEE 5737</strain>
    </source>
</reference>
<dbReference type="EMBL" id="JAWDJW010000872">
    <property type="protein sequence ID" value="KAK3079874.1"/>
    <property type="molecule type" value="Genomic_DNA"/>
</dbReference>
<evidence type="ECO:0000313" key="2">
    <source>
        <dbReference type="Proteomes" id="UP001186974"/>
    </source>
</evidence>
<organism evidence="1 2">
    <name type="scientific">Coniosporium uncinatum</name>
    <dbReference type="NCBI Taxonomy" id="93489"/>
    <lineage>
        <taxon>Eukaryota</taxon>
        <taxon>Fungi</taxon>
        <taxon>Dikarya</taxon>
        <taxon>Ascomycota</taxon>
        <taxon>Pezizomycotina</taxon>
        <taxon>Dothideomycetes</taxon>
        <taxon>Dothideomycetes incertae sedis</taxon>
        <taxon>Coniosporium</taxon>
    </lineage>
</organism>
<proteinExistence type="predicted"/>
<comment type="caution">
    <text evidence="1">The sequence shown here is derived from an EMBL/GenBank/DDBJ whole genome shotgun (WGS) entry which is preliminary data.</text>
</comment>
<gene>
    <name evidence="1" type="ORF">LTS18_003700</name>
</gene>
<accession>A0ACC3DT89</accession>
<dbReference type="Proteomes" id="UP001186974">
    <property type="component" value="Unassembled WGS sequence"/>
</dbReference>
<sequence length="408" mass="44908">TTVPPSFHGFVESDGHVSIEPEHFSSNVSGNASAYISVVPGCGRTLSGIVLLPFTAPSQPLPSAPKLMYHFYTVSPNVTNANVTVYVGNSLNTDPTRPMKYAISVDDVVPQVIQPINSTKLGTLPGDWLDMVANAVTVNTTTHDLSVQGPHALNIWLLEPGLVIQKLVIDMGGVRPSYLGPPESAAPLQEEPKADEQIPFPASVQHHAVVENMAPASTWSPLHHHPQSHGVMHSCGQLRHEVLETFFDRTAFRLISTEDDDHQMSLRFGCIQSRSTANVVHVRNYLPPKMYRCFVKHLEIQISSHSVSPEGDEKWRCITNEYPSLDELREEGLTSLVTTAVRVVHGGEDFWGSFAQTAGAEELDALVRRVARYLEGAKVLANAFQFRWPGLPVQYLEQLEGLVTVENQ</sequence>
<feature type="non-terminal residue" evidence="1">
    <location>
        <position position="1"/>
    </location>
</feature>
<protein>
    <submittedName>
        <fullName evidence="1">Uncharacterized protein</fullName>
    </submittedName>
</protein>
<evidence type="ECO:0000313" key="1">
    <source>
        <dbReference type="EMBL" id="KAK3079874.1"/>
    </source>
</evidence>
<keyword evidence="2" id="KW-1185">Reference proteome</keyword>
<name>A0ACC3DT89_9PEZI</name>